<sequence length="72" mass="8535">MMELKTIIGKNVLLEKLRSNKLRYIETRKTLIEVYKKKDEEYQEAYRAYSKKVVDSTLAEKEDKPYPPIIPG</sequence>
<feature type="non-terminal residue" evidence="1">
    <location>
        <position position="72"/>
    </location>
</feature>
<dbReference type="AlphaFoldDB" id="X1I2Y0"/>
<comment type="caution">
    <text evidence="1">The sequence shown here is derived from an EMBL/GenBank/DDBJ whole genome shotgun (WGS) entry which is preliminary data.</text>
</comment>
<gene>
    <name evidence="1" type="ORF">S03H2_54051</name>
</gene>
<protein>
    <submittedName>
        <fullName evidence="1">Uncharacterized protein</fullName>
    </submittedName>
</protein>
<evidence type="ECO:0000313" key="1">
    <source>
        <dbReference type="EMBL" id="GAH63670.1"/>
    </source>
</evidence>
<proteinExistence type="predicted"/>
<dbReference type="EMBL" id="BARU01034427">
    <property type="protein sequence ID" value="GAH63670.1"/>
    <property type="molecule type" value="Genomic_DNA"/>
</dbReference>
<organism evidence="1">
    <name type="scientific">marine sediment metagenome</name>
    <dbReference type="NCBI Taxonomy" id="412755"/>
    <lineage>
        <taxon>unclassified sequences</taxon>
        <taxon>metagenomes</taxon>
        <taxon>ecological metagenomes</taxon>
    </lineage>
</organism>
<accession>X1I2Y0</accession>
<reference evidence="1" key="1">
    <citation type="journal article" date="2014" name="Front. Microbiol.">
        <title>High frequency of phylogenetically diverse reductive dehalogenase-homologous genes in deep subseafloor sedimentary metagenomes.</title>
        <authorList>
            <person name="Kawai M."/>
            <person name="Futagami T."/>
            <person name="Toyoda A."/>
            <person name="Takaki Y."/>
            <person name="Nishi S."/>
            <person name="Hori S."/>
            <person name="Arai W."/>
            <person name="Tsubouchi T."/>
            <person name="Morono Y."/>
            <person name="Uchiyama I."/>
            <person name="Ito T."/>
            <person name="Fujiyama A."/>
            <person name="Inagaki F."/>
            <person name="Takami H."/>
        </authorList>
    </citation>
    <scope>NUCLEOTIDE SEQUENCE</scope>
    <source>
        <strain evidence="1">Expedition CK06-06</strain>
    </source>
</reference>
<name>X1I2Y0_9ZZZZ</name>